<dbReference type="GO" id="GO:0003729">
    <property type="term" value="F:mRNA binding"/>
    <property type="evidence" value="ECO:0007669"/>
    <property type="project" value="TreeGrafter"/>
</dbReference>
<dbReference type="Gene3D" id="3.90.1180.10">
    <property type="entry name" value="Ribosomal protein L13"/>
    <property type="match status" value="1"/>
</dbReference>
<comment type="similarity">
    <text evidence="1">Belongs to the universal ribosomal protein uL13 family.</text>
</comment>
<dbReference type="InterPro" id="IPR036899">
    <property type="entry name" value="Ribosomal_uL13_sf"/>
</dbReference>
<reference evidence="4" key="1">
    <citation type="submission" date="2022-03" db="EMBL/GenBank/DDBJ databases">
        <authorList>
            <person name="Alioto T."/>
            <person name="Alioto T."/>
            <person name="Gomez Garrido J."/>
        </authorList>
    </citation>
    <scope>NUCLEOTIDE SEQUENCE</scope>
</reference>
<dbReference type="EMBL" id="OW240921">
    <property type="protein sequence ID" value="CAH2318433.1"/>
    <property type="molecule type" value="Genomic_DNA"/>
</dbReference>
<name>A0AAD1T391_PELCU</name>
<gene>
    <name evidence="4" type="ORF">PECUL_23A027126</name>
</gene>
<organism evidence="4 5">
    <name type="scientific">Pelobates cultripes</name>
    <name type="common">Western spadefoot toad</name>
    <dbReference type="NCBI Taxonomy" id="61616"/>
    <lineage>
        <taxon>Eukaryota</taxon>
        <taxon>Metazoa</taxon>
        <taxon>Chordata</taxon>
        <taxon>Craniata</taxon>
        <taxon>Vertebrata</taxon>
        <taxon>Euteleostomi</taxon>
        <taxon>Amphibia</taxon>
        <taxon>Batrachia</taxon>
        <taxon>Anura</taxon>
        <taxon>Pelobatoidea</taxon>
        <taxon>Pelobatidae</taxon>
        <taxon>Pelobates</taxon>
    </lineage>
</organism>
<dbReference type="Gene3D" id="6.10.250.3250">
    <property type="match status" value="1"/>
</dbReference>
<keyword evidence="5" id="KW-1185">Reference proteome</keyword>
<dbReference type="AlphaFoldDB" id="A0AAD1T391"/>
<dbReference type="GO" id="GO:0006412">
    <property type="term" value="P:translation"/>
    <property type="evidence" value="ECO:0007669"/>
    <property type="project" value="InterPro"/>
</dbReference>
<accession>A0AAD1T391</accession>
<sequence>MPARSVSLVFTRTLADLRQQNRFWSLMAGVISLVDSPPLWLNKLCLVAVVRCEGITISGNFYRNKRKYLAFLCKRMNTNPSCGPYHFRSPSRFFWRNGRGMLPPQDKERPGSSGLAEGFHGIPPPYKKRKRMVVPAALKVVCLKPARKCAFLGCLAHEVGWNYQAVTSILEEKQKGKTKIHYEKKKLVMKLKRQAKKNIDRKITKYTNVLKPYGIGV</sequence>
<proteinExistence type="inferred from homology"/>
<dbReference type="FunFam" id="6.10.250.3250:FF:000001">
    <property type="entry name" value="60S ribosomal protein L13a"/>
    <property type="match status" value="1"/>
</dbReference>
<dbReference type="PANTHER" id="PTHR11545:SF3">
    <property type="entry name" value="LARGE RIBOSOMAL SUBUNIT PROTEIN UL13"/>
    <property type="match status" value="1"/>
</dbReference>
<dbReference type="GO" id="GO:0022625">
    <property type="term" value="C:cytosolic large ribosomal subunit"/>
    <property type="evidence" value="ECO:0007669"/>
    <property type="project" value="TreeGrafter"/>
</dbReference>
<protein>
    <submittedName>
        <fullName evidence="4">60S ribosomal L13a</fullName>
    </submittedName>
</protein>
<evidence type="ECO:0000256" key="2">
    <source>
        <dbReference type="ARBA" id="ARBA00022980"/>
    </source>
</evidence>
<dbReference type="PANTHER" id="PTHR11545">
    <property type="entry name" value="RIBOSOMAL PROTEIN L13"/>
    <property type="match status" value="1"/>
</dbReference>
<keyword evidence="2" id="KW-0689">Ribosomal protein</keyword>
<dbReference type="SUPFAM" id="SSF52161">
    <property type="entry name" value="Ribosomal protein L13"/>
    <property type="match status" value="1"/>
</dbReference>
<dbReference type="GO" id="GO:0003735">
    <property type="term" value="F:structural constituent of ribosome"/>
    <property type="evidence" value="ECO:0007669"/>
    <property type="project" value="InterPro"/>
</dbReference>
<dbReference type="GO" id="GO:0017148">
    <property type="term" value="P:negative regulation of translation"/>
    <property type="evidence" value="ECO:0007669"/>
    <property type="project" value="TreeGrafter"/>
</dbReference>
<keyword evidence="3" id="KW-0687">Ribonucleoprotein</keyword>
<evidence type="ECO:0000313" key="4">
    <source>
        <dbReference type="EMBL" id="CAH2318433.1"/>
    </source>
</evidence>
<dbReference type="Proteomes" id="UP001295444">
    <property type="component" value="Chromosome 10"/>
</dbReference>
<evidence type="ECO:0000313" key="5">
    <source>
        <dbReference type="Proteomes" id="UP001295444"/>
    </source>
</evidence>
<evidence type="ECO:0000256" key="3">
    <source>
        <dbReference type="ARBA" id="ARBA00023274"/>
    </source>
</evidence>
<evidence type="ECO:0000256" key="1">
    <source>
        <dbReference type="ARBA" id="ARBA00006227"/>
    </source>
</evidence>
<dbReference type="InterPro" id="IPR005822">
    <property type="entry name" value="Ribosomal_uL13"/>
</dbReference>